<sequence>MDENHIRFGIVGCAQIARKVSRAIGLSYNSTVYAVGSRSFEKAKKFALNNKLPDSVKIYGSYDEVLDDPNVDAVYMPLPTSLHVRWAVLAATKKKHLLLEKPTALNTSELDQILEACRLNGVQFMDGTMWLHHPRSPKIKELLADTKLFGKLKSIHSTCTFYNGTPDFLENNIRVKPELDALGVLGDVGWYCIGAILWATDNLLPNTVMALPGPTRNEAGVLMACGGSLTWLAGKEEDDQEEKVATFYCSFLSNVCLDLSLHGTNGTIHLKDHIIPCKESSASLEFTSGAQFTKLHLGWTVEPKKIEVVSEVPQETSMVQEFARLVGNIKNHGSCPEDKWSESSRNIQIVIDAINKSLDLGCKNVDM</sequence>
<proteinExistence type="predicted"/>
<dbReference type="Gene3D" id="3.30.360.10">
    <property type="entry name" value="Dihydrodipicolinate Reductase, domain 2"/>
    <property type="match status" value="1"/>
</dbReference>
<dbReference type="InterPro" id="IPR036291">
    <property type="entry name" value="NAD(P)-bd_dom_sf"/>
</dbReference>
<dbReference type="InterPro" id="IPR000683">
    <property type="entry name" value="Gfo/Idh/MocA-like_OxRdtase_N"/>
</dbReference>
<dbReference type="PANTHER" id="PTHR46368">
    <property type="match status" value="1"/>
</dbReference>
<dbReference type="SUPFAM" id="SSF55347">
    <property type="entry name" value="Glyceraldehyde-3-phosphate dehydrogenase-like, C-terminal domain"/>
    <property type="match status" value="1"/>
</dbReference>
<dbReference type="Proteomes" id="UP000316621">
    <property type="component" value="Chromosome 8"/>
</dbReference>
<dbReference type="Gramene" id="RZC73044">
    <property type="protein sequence ID" value="RZC73044"/>
    <property type="gene ID" value="C5167_048527"/>
</dbReference>
<dbReference type="GO" id="GO:0000166">
    <property type="term" value="F:nucleotide binding"/>
    <property type="evidence" value="ECO:0007669"/>
    <property type="project" value="InterPro"/>
</dbReference>
<evidence type="ECO:0000313" key="3">
    <source>
        <dbReference type="Proteomes" id="UP000316621"/>
    </source>
</evidence>
<reference evidence="2 3" key="1">
    <citation type="journal article" date="2018" name="Science">
        <title>The opium poppy genome and morphinan production.</title>
        <authorList>
            <person name="Guo L."/>
            <person name="Winzer T."/>
            <person name="Yang X."/>
            <person name="Li Y."/>
            <person name="Ning Z."/>
            <person name="He Z."/>
            <person name="Teodor R."/>
            <person name="Lu Y."/>
            <person name="Bowser T.A."/>
            <person name="Graham I.A."/>
            <person name="Ye K."/>
        </authorList>
    </citation>
    <scope>NUCLEOTIDE SEQUENCE [LARGE SCALE GENOMIC DNA]</scope>
    <source>
        <strain evidence="3">cv. HN1</strain>
        <tissue evidence="2">Leaves</tissue>
    </source>
</reference>
<dbReference type="Gene3D" id="3.40.50.720">
    <property type="entry name" value="NAD(P)-binding Rossmann-like Domain"/>
    <property type="match status" value="1"/>
</dbReference>
<keyword evidence="3" id="KW-1185">Reference proteome</keyword>
<accession>A0A4Y7KI75</accession>
<gene>
    <name evidence="2" type="ORF">C5167_048527</name>
</gene>
<organism evidence="2 3">
    <name type="scientific">Papaver somniferum</name>
    <name type="common">Opium poppy</name>
    <dbReference type="NCBI Taxonomy" id="3469"/>
    <lineage>
        <taxon>Eukaryota</taxon>
        <taxon>Viridiplantae</taxon>
        <taxon>Streptophyta</taxon>
        <taxon>Embryophyta</taxon>
        <taxon>Tracheophyta</taxon>
        <taxon>Spermatophyta</taxon>
        <taxon>Magnoliopsida</taxon>
        <taxon>Ranunculales</taxon>
        <taxon>Papaveraceae</taxon>
        <taxon>Papaveroideae</taxon>
        <taxon>Papaver</taxon>
    </lineage>
</organism>
<evidence type="ECO:0000259" key="1">
    <source>
        <dbReference type="Pfam" id="PF01408"/>
    </source>
</evidence>
<dbReference type="STRING" id="3469.A0A4Y7KI75"/>
<dbReference type="SUPFAM" id="SSF51735">
    <property type="entry name" value="NAD(P)-binding Rossmann-fold domains"/>
    <property type="match status" value="1"/>
</dbReference>
<dbReference type="EMBL" id="CM010722">
    <property type="protein sequence ID" value="RZC73044.1"/>
    <property type="molecule type" value="Genomic_DNA"/>
</dbReference>
<dbReference type="PANTHER" id="PTHR46368:SF5">
    <property type="entry name" value="NAD(P)-BINDING ROSSMANN-FOLD SUPERFAMILY PROTEIN"/>
    <property type="match status" value="1"/>
</dbReference>
<dbReference type="Pfam" id="PF01408">
    <property type="entry name" value="GFO_IDH_MocA"/>
    <property type="match status" value="1"/>
</dbReference>
<evidence type="ECO:0000313" key="2">
    <source>
        <dbReference type="EMBL" id="RZC73044.1"/>
    </source>
</evidence>
<dbReference type="AlphaFoldDB" id="A0A4Y7KI75"/>
<name>A0A4Y7KI75_PAPSO</name>
<dbReference type="OrthoDB" id="2129491at2759"/>
<feature type="domain" description="Gfo/Idh/MocA-like oxidoreductase N-terminal" evidence="1">
    <location>
        <begin position="6"/>
        <end position="125"/>
    </location>
</feature>
<dbReference type="OMA" id="NIAWRAW"/>
<protein>
    <recommendedName>
        <fullName evidence="1">Gfo/Idh/MocA-like oxidoreductase N-terminal domain-containing protein</fullName>
    </recommendedName>
</protein>